<evidence type="ECO:0000313" key="3">
    <source>
        <dbReference type="EMBL" id="KRX02000.1"/>
    </source>
</evidence>
<name>A0A0V0QJ09_PSEPJ</name>
<reference evidence="3 4" key="1">
    <citation type="journal article" date="2015" name="Sci. Rep.">
        <title>Genome of the facultative scuticociliatosis pathogen Pseudocohnilembus persalinus provides insight into its virulence through horizontal gene transfer.</title>
        <authorList>
            <person name="Xiong J."/>
            <person name="Wang G."/>
            <person name="Cheng J."/>
            <person name="Tian M."/>
            <person name="Pan X."/>
            <person name="Warren A."/>
            <person name="Jiang C."/>
            <person name="Yuan D."/>
            <person name="Miao W."/>
        </authorList>
    </citation>
    <scope>NUCLEOTIDE SEQUENCE [LARGE SCALE GENOMIC DNA]</scope>
    <source>
        <strain evidence="3">36N120E</strain>
    </source>
</reference>
<dbReference type="SUPFAM" id="SSF46785">
    <property type="entry name" value="Winged helix' DNA-binding domain"/>
    <property type="match status" value="1"/>
</dbReference>
<dbReference type="PANTHER" id="PTHR15350:SF2">
    <property type="entry name" value="EUKARYOTIC TRANSLATION INITIATION FACTOR 3 SUBUNIT M"/>
    <property type="match status" value="1"/>
</dbReference>
<dbReference type="Proteomes" id="UP000054937">
    <property type="component" value="Unassembled WGS sequence"/>
</dbReference>
<evidence type="ECO:0000313" key="4">
    <source>
        <dbReference type="Proteomes" id="UP000054937"/>
    </source>
</evidence>
<dbReference type="OrthoDB" id="10267031at2759"/>
<dbReference type="EMBL" id="LDAU01000159">
    <property type="protein sequence ID" value="KRX02000.1"/>
    <property type="molecule type" value="Genomic_DNA"/>
</dbReference>
<keyword evidence="4" id="KW-1185">Reference proteome</keyword>
<accession>A0A0V0QJ09</accession>
<dbReference type="PANTHER" id="PTHR15350">
    <property type="entry name" value="COP9 SIGNALOSOME COMPLEX SUBUNIT 7/DENDRITIC CELL PROTEIN GA17"/>
    <property type="match status" value="1"/>
</dbReference>
<sequence length="314" mass="36758">MSIQIFEYAQLEDLVSLTDDIRKEADKKNQSIEEETEEDEYLNEFNEKYAELFQEEKYEDIIQELLALREKFFYEKTSLQTIVCCIFFASKIQNNEDIVKKLTKTIIESEHENINAKLNIQDLRNDLIIKYIQSFGNKEQLSQDDIKLVQQFLVILLSQNNIKLIPSTILHSQAFNQLKSSKLPIAFILEYFITGNLEQYISFESQNKEAIQKLGLDAKQISQFVRIKAIPQIVESGTIIQFKELAQSLKVSESEVEEWIILAIQYNLIEAQIDQFNASVNIISNDNKYFSSQDWKKLNEQLLNTIQKLKKQMK</sequence>
<evidence type="ECO:0000259" key="2">
    <source>
        <dbReference type="PROSITE" id="PS50250"/>
    </source>
</evidence>
<feature type="domain" description="PCI" evidence="2">
    <location>
        <begin position="120"/>
        <end position="287"/>
    </location>
</feature>
<comment type="similarity">
    <text evidence="1">Belongs to the CSN7/EIF3M family. CSN7 subfamily.</text>
</comment>
<dbReference type="Pfam" id="PF01399">
    <property type="entry name" value="PCI"/>
    <property type="match status" value="1"/>
</dbReference>
<dbReference type="AlphaFoldDB" id="A0A0V0QJ09"/>
<dbReference type="InParanoid" id="A0A0V0QJ09"/>
<proteinExistence type="inferred from homology"/>
<dbReference type="InterPro" id="IPR000717">
    <property type="entry name" value="PCI_dom"/>
</dbReference>
<protein>
    <recommendedName>
        <fullName evidence="2">PCI domain-containing protein</fullName>
    </recommendedName>
</protein>
<organism evidence="3 4">
    <name type="scientific">Pseudocohnilembus persalinus</name>
    <name type="common">Ciliate</name>
    <dbReference type="NCBI Taxonomy" id="266149"/>
    <lineage>
        <taxon>Eukaryota</taxon>
        <taxon>Sar</taxon>
        <taxon>Alveolata</taxon>
        <taxon>Ciliophora</taxon>
        <taxon>Intramacronucleata</taxon>
        <taxon>Oligohymenophorea</taxon>
        <taxon>Scuticociliatia</taxon>
        <taxon>Philasterida</taxon>
        <taxon>Pseudocohnilembidae</taxon>
        <taxon>Pseudocohnilembus</taxon>
    </lineage>
</organism>
<dbReference type="InterPro" id="IPR045237">
    <property type="entry name" value="COPS7/eIF3m"/>
</dbReference>
<evidence type="ECO:0000256" key="1">
    <source>
        <dbReference type="ARBA" id="ARBA00008482"/>
    </source>
</evidence>
<dbReference type="PROSITE" id="PS50250">
    <property type="entry name" value="PCI"/>
    <property type="match status" value="1"/>
</dbReference>
<comment type="caution">
    <text evidence="3">The sequence shown here is derived from an EMBL/GenBank/DDBJ whole genome shotgun (WGS) entry which is preliminary data.</text>
</comment>
<gene>
    <name evidence="3" type="ORF">PPERSA_07645</name>
</gene>
<dbReference type="GO" id="GO:0005852">
    <property type="term" value="C:eukaryotic translation initiation factor 3 complex"/>
    <property type="evidence" value="ECO:0007669"/>
    <property type="project" value="TreeGrafter"/>
</dbReference>
<dbReference type="InterPro" id="IPR036390">
    <property type="entry name" value="WH_DNA-bd_sf"/>
</dbReference>
<dbReference type="GO" id="GO:0002183">
    <property type="term" value="P:cytoplasmic translational initiation"/>
    <property type="evidence" value="ECO:0007669"/>
    <property type="project" value="TreeGrafter"/>
</dbReference>
<dbReference type="SMART" id="SM00088">
    <property type="entry name" value="PINT"/>
    <property type="match status" value="1"/>
</dbReference>